<feature type="domain" description="NAD(P)-binding" evidence="1">
    <location>
        <begin position="7"/>
        <end position="199"/>
    </location>
</feature>
<name>A0A437K8S2_9BACI</name>
<dbReference type="GeneID" id="87618490"/>
<dbReference type="PANTHER" id="PTHR43355:SF2">
    <property type="entry name" value="FLAVIN REDUCTASE (NADPH)"/>
    <property type="match status" value="1"/>
</dbReference>
<comment type="caution">
    <text evidence="2">The sequence shown here is derived from an EMBL/GenBank/DDBJ whole genome shotgun (WGS) entry which is preliminary data.</text>
</comment>
<dbReference type="EMBL" id="RZTZ01000006">
    <property type="protein sequence ID" value="RVT60712.1"/>
    <property type="molecule type" value="Genomic_DNA"/>
</dbReference>
<dbReference type="InterPro" id="IPR016040">
    <property type="entry name" value="NAD(P)-bd_dom"/>
</dbReference>
<dbReference type="InterPro" id="IPR051606">
    <property type="entry name" value="Polyketide_Oxido-like"/>
</dbReference>
<reference evidence="2 3" key="1">
    <citation type="submission" date="2019-01" db="EMBL/GenBank/DDBJ databases">
        <title>Bacillus sp. M5HDSG1-1, whole genome shotgun sequence.</title>
        <authorList>
            <person name="Tuo L."/>
        </authorList>
    </citation>
    <scope>NUCLEOTIDE SEQUENCE [LARGE SCALE GENOMIC DNA]</scope>
    <source>
        <strain evidence="2 3">M5HDSG1-1</strain>
    </source>
</reference>
<protein>
    <submittedName>
        <fullName evidence="2">NAD(P)-dependent oxidoreductase</fullName>
    </submittedName>
</protein>
<evidence type="ECO:0000313" key="3">
    <source>
        <dbReference type="Proteomes" id="UP000288024"/>
    </source>
</evidence>
<dbReference type="SUPFAM" id="SSF51735">
    <property type="entry name" value="NAD(P)-binding Rossmann-fold domains"/>
    <property type="match status" value="1"/>
</dbReference>
<dbReference type="RefSeq" id="WP_127739183.1">
    <property type="nucleotide sequence ID" value="NZ_CP196003.1"/>
</dbReference>
<dbReference type="AlphaFoldDB" id="A0A437K8S2"/>
<evidence type="ECO:0000313" key="2">
    <source>
        <dbReference type="EMBL" id="RVT60712.1"/>
    </source>
</evidence>
<dbReference type="CDD" id="cd05244">
    <property type="entry name" value="BVR-B_like_SDR_a"/>
    <property type="match status" value="1"/>
</dbReference>
<dbReference type="GO" id="GO:0016646">
    <property type="term" value="F:oxidoreductase activity, acting on the CH-NH group of donors, NAD or NADP as acceptor"/>
    <property type="evidence" value="ECO:0007669"/>
    <property type="project" value="TreeGrafter"/>
</dbReference>
<dbReference type="Gene3D" id="3.40.50.720">
    <property type="entry name" value="NAD(P)-binding Rossmann-like Domain"/>
    <property type="match status" value="1"/>
</dbReference>
<sequence length="213" mass="22868">MKIGIIGATGKAGSLLVNEAIERGHEVTAIVRDAAKVQNAQINVVEKNVFNLTSADLAKVDVIVNAFNSAPGQEEQHIEVGKVLIEALKGAANTRLVVVGGAGSLFVDEAKTTRVFETPDFPKEYYPTASNMGKNLEELQNTNGIQWTYISPGGFFNPAGKRTGAYQKGGDVLTLNSKGDSYISYADYAIAVLDEIENPQFINKRFSVVGEAE</sequence>
<gene>
    <name evidence="2" type="ORF">EM808_15805</name>
</gene>
<accession>A0A437K8S2</accession>
<proteinExistence type="predicted"/>
<dbReference type="InterPro" id="IPR036291">
    <property type="entry name" value="NAD(P)-bd_dom_sf"/>
</dbReference>
<keyword evidence="3" id="KW-1185">Reference proteome</keyword>
<dbReference type="Proteomes" id="UP000288024">
    <property type="component" value="Unassembled WGS sequence"/>
</dbReference>
<organism evidence="2 3">
    <name type="scientific">Niallia taxi</name>
    <dbReference type="NCBI Taxonomy" id="2499688"/>
    <lineage>
        <taxon>Bacteria</taxon>
        <taxon>Bacillati</taxon>
        <taxon>Bacillota</taxon>
        <taxon>Bacilli</taxon>
        <taxon>Bacillales</taxon>
        <taxon>Bacillaceae</taxon>
        <taxon>Niallia</taxon>
    </lineage>
</organism>
<evidence type="ECO:0000259" key="1">
    <source>
        <dbReference type="Pfam" id="PF13460"/>
    </source>
</evidence>
<dbReference type="Pfam" id="PF13460">
    <property type="entry name" value="NAD_binding_10"/>
    <property type="match status" value="1"/>
</dbReference>
<dbReference type="PANTHER" id="PTHR43355">
    <property type="entry name" value="FLAVIN REDUCTASE (NADPH)"/>
    <property type="match status" value="1"/>
</dbReference>